<dbReference type="InterPro" id="IPR001789">
    <property type="entry name" value="Sig_transdc_resp-reg_receiver"/>
</dbReference>
<dbReference type="EMBL" id="JAPHEH010000001">
    <property type="protein sequence ID" value="MDG4476016.1"/>
    <property type="molecule type" value="Genomic_DNA"/>
</dbReference>
<gene>
    <name evidence="4" type="ORF">OLX77_07580</name>
</gene>
<dbReference type="InterPro" id="IPR011006">
    <property type="entry name" value="CheY-like_superfamily"/>
</dbReference>
<accession>A0A9X4RLE4</accession>
<dbReference type="SUPFAM" id="SSF52172">
    <property type="entry name" value="CheY-like"/>
    <property type="match status" value="1"/>
</dbReference>
<keyword evidence="1 2" id="KW-0597">Phosphoprotein</keyword>
<dbReference type="Gene3D" id="3.40.50.2300">
    <property type="match status" value="1"/>
</dbReference>
<feature type="modified residue" description="4-aspartylphosphate" evidence="2">
    <location>
        <position position="59"/>
    </location>
</feature>
<evidence type="ECO:0000313" key="5">
    <source>
        <dbReference type="Proteomes" id="UP001154240"/>
    </source>
</evidence>
<dbReference type="Pfam" id="PF00072">
    <property type="entry name" value="Response_reg"/>
    <property type="match status" value="1"/>
</dbReference>
<dbReference type="InterPro" id="IPR050595">
    <property type="entry name" value="Bact_response_regulator"/>
</dbReference>
<organism evidence="4 5">
    <name type="scientific">Thiovibrio frasassiensis</name>
    <dbReference type="NCBI Taxonomy" id="2984131"/>
    <lineage>
        <taxon>Bacteria</taxon>
        <taxon>Pseudomonadati</taxon>
        <taxon>Thermodesulfobacteriota</taxon>
        <taxon>Desulfobulbia</taxon>
        <taxon>Desulfobulbales</taxon>
        <taxon>Thiovibrionaceae</taxon>
        <taxon>Thiovibrio</taxon>
    </lineage>
</organism>
<comment type="caution">
    <text evidence="4">The sequence shown here is derived from an EMBL/GenBank/DDBJ whole genome shotgun (WGS) entry which is preliminary data.</text>
</comment>
<evidence type="ECO:0000313" key="4">
    <source>
        <dbReference type="EMBL" id="MDG4476016.1"/>
    </source>
</evidence>
<protein>
    <submittedName>
        <fullName evidence="4">Response regulator</fullName>
    </submittedName>
</protein>
<keyword evidence="5" id="KW-1185">Reference proteome</keyword>
<feature type="domain" description="Response regulatory" evidence="3">
    <location>
        <begin position="9"/>
        <end position="126"/>
    </location>
</feature>
<dbReference type="PANTHER" id="PTHR44591:SF3">
    <property type="entry name" value="RESPONSE REGULATORY DOMAIN-CONTAINING PROTEIN"/>
    <property type="match status" value="1"/>
</dbReference>
<reference evidence="4" key="2">
    <citation type="submission" date="2022-10" db="EMBL/GenBank/DDBJ databases">
        <authorList>
            <person name="Aronson H.S."/>
        </authorList>
    </citation>
    <scope>NUCLEOTIDE SEQUENCE</scope>
    <source>
        <strain evidence="4">RS19-109</strain>
    </source>
</reference>
<sequence length="133" mass="15023">MMEPDNDMKVLVVDDSLVMRRIITNHLMALGYSKILEADSGEKALQILEKEGVDLILSDWCMRGMHGIEVLRSVRKNEATRSIPFIMVTAEAQPHLMLEAIRAQVSDYVVKPFTRENLRQSIEKVLVLGQVGS</sequence>
<dbReference type="Proteomes" id="UP001154240">
    <property type="component" value="Unassembled WGS sequence"/>
</dbReference>
<dbReference type="PROSITE" id="PS50110">
    <property type="entry name" value="RESPONSE_REGULATORY"/>
    <property type="match status" value="1"/>
</dbReference>
<name>A0A9X4RLE4_9BACT</name>
<dbReference type="GO" id="GO:0000160">
    <property type="term" value="P:phosphorelay signal transduction system"/>
    <property type="evidence" value="ECO:0007669"/>
    <property type="project" value="InterPro"/>
</dbReference>
<dbReference type="AlphaFoldDB" id="A0A9X4RLE4"/>
<reference evidence="4" key="1">
    <citation type="journal article" date="2022" name="bioRxiv">
        <title>Thiovibrio frasassiensisgen. nov., sp. nov., an autotrophic, elemental sulfur disproportionating bacterium isolated from sulfidic karst sediment, and proposal of Thiovibrionaceae fam. nov.</title>
        <authorList>
            <person name="Aronson H."/>
            <person name="Thomas C."/>
            <person name="Bhattacharyya M."/>
            <person name="Eckstein S."/>
            <person name="Jensen S."/>
            <person name="Barco R."/>
            <person name="Macalady J."/>
            <person name="Amend J."/>
        </authorList>
    </citation>
    <scope>NUCLEOTIDE SEQUENCE</scope>
    <source>
        <strain evidence="4">RS19-109</strain>
    </source>
</reference>
<evidence type="ECO:0000259" key="3">
    <source>
        <dbReference type="PROSITE" id="PS50110"/>
    </source>
</evidence>
<evidence type="ECO:0000256" key="2">
    <source>
        <dbReference type="PROSITE-ProRule" id="PRU00169"/>
    </source>
</evidence>
<proteinExistence type="predicted"/>
<dbReference type="PANTHER" id="PTHR44591">
    <property type="entry name" value="STRESS RESPONSE REGULATOR PROTEIN 1"/>
    <property type="match status" value="1"/>
</dbReference>
<evidence type="ECO:0000256" key="1">
    <source>
        <dbReference type="ARBA" id="ARBA00022553"/>
    </source>
</evidence>
<dbReference type="SMART" id="SM00448">
    <property type="entry name" value="REC"/>
    <property type="match status" value="1"/>
</dbReference>